<evidence type="ECO:0000313" key="9">
    <source>
        <dbReference type="Proteomes" id="UP000198405"/>
    </source>
</evidence>
<dbReference type="Proteomes" id="UP000198405">
    <property type="component" value="Unassembled WGS sequence"/>
</dbReference>
<keyword evidence="5" id="KW-0711">Selenium</keyword>
<dbReference type="SUPFAM" id="SSF56042">
    <property type="entry name" value="PurM C-terminal domain-like"/>
    <property type="match status" value="1"/>
</dbReference>
<name>A0A238YY17_9BACT</name>
<proteinExistence type="predicted"/>
<dbReference type="InterPro" id="IPR016188">
    <property type="entry name" value="PurM-like_N"/>
</dbReference>
<evidence type="ECO:0000256" key="4">
    <source>
        <dbReference type="ARBA" id="ARBA00022840"/>
    </source>
</evidence>
<dbReference type="GO" id="GO:0004756">
    <property type="term" value="F:selenide, water dikinase activity"/>
    <property type="evidence" value="ECO:0007669"/>
    <property type="project" value="TreeGrafter"/>
</dbReference>
<feature type="domain" description="PurM-like N-terminal" evidence="6">
    <location>
        <begin position="4"/>
        <end position="100"/>
    </location>
</feature>
<dbReference type="Gene3D" id="3.30.1330.10">
    <property type="entry name" value="PurM-like, N-terminal domain"/>
    <property type="match status" value="1"/>
</dbReference>
<dbReference type="SUPFAM" id="SSF55326">
    <property type="entry name" value="PurM N-terminal domain-like"/>
    <property type="match status" value="1"/>
</dbReference>
<gene>
    <name evidence="8" type="ORF">SAMN06265340_10598</name>
</gene>
<reference evidence="9" key="1">
    <citation type="submission" date="2017-06" db="EMBL/GenBank/DDBJ databases">
        <authorList>
            <person name="Varghese N."/>
            <person name="Submissions S."/>
        </authorList>
    </citation>
    <scope>NUCLEOTIDE SEQUENCE [LARGE SCALE GENOMIC DNA]</scope>
    <source>
        <strain evidence="9">DSM 15668</strain>
    </source>
</reference>
<dbReference type="CDD" id="cd02195">
    <property type="entry name" value="SelD"/>
    <property type="match status" value="1"/>
</dbReference>
<feature type="domain" description="PurM-like C-terminal" evidence="7">
    <location>
        <begin position="113"/>
        <end position="289"/>
    </location>
</feature>
<dbReference type="Pfam" id="PF02769">
    <property type="entry name" value="AIRS_C"/>
    <property type="match status" value="1"/>
</dbReference>
<keyword evidence="9" id="KW-1185">Reference proteome</keyword>
<dbReference type="PANTHER" id="PTHR10256:SF0">
    <property type="entry name" value="INACTIVE SELENIDE, WATER DIKINASE-LIKE PROTEIN-RELATED"/>
    <property type="match status" value="1"/>
</dbReference>
<dbReference type="Gene3D" id="3.90.650.10">
    <property type="entry name" value="PurM-like C-terminal domain"/>
    <property type="match status" value="1"/>
</dbReference>
<dbReference type="Pfam" id="PF00586">
    <property type="entry name" value="AIRS"/>
    <property type="match status" value="1"/>
</dbReference>
<dbReference type="PIRSF" id="PIRSF036407">
    <property type="entry name" value="Selenphspht_syn"/>
    <property type="match status" value="1"/>
</dbReference>
<keyword evidence="2" id="KW-0547">Nucleotide-binding</keyword>
<dbReference type="GO" id="GO:0005737">
    <property type="term" value="C:cytoplasm"/>
    <property type="evidence" value="ECO:0007669"/>
    <property type="project" value="TreeGrafter"/>
</dbReference>
<protein>
    <submittedName>
        <fullName evidence="8">Selenophosphate synthase</fullName>
    </submittedName>
</protein>
<dbReference type="InterPro" id="IPR036676">
    <property type="entry name" value="PurM-like_C_sf"/>
</dbReference>
<evidence type="ECO:0000256" key="2">
    <source>
        <dbReference type="ARBA" id="ARBA00022741"/>
    </source>
</evidence>
<evidence type="ECO:0000256" key="1">
    <source>
        <dbReference type="ARBA" id="ARBA00022679"/>
    </source>
</evidence>
<sequence length="291" mass="31655">MTDRIALIQTADFITPVVDDPYMFGQIAVANALSDIYAMGGTPITAINLLMFASCKVPENLLPKILQGGADKLKEAEVSLIGGHTVDDLETKYGLSVTGIAHPEKIIRNSTARPGDILYYTKPLGIGVITTAIKADMAKDTTVEKATKVMSTLNKKASEIMTKIGANACTDITGFGFLGHTFEMAKFSHVDMEIFSENFSFLPQSFEFAQMGLLPAATYENIEYVGDNVSFASHISEELKLLLFDPQTSGGLLISVPPEHAEKFERELKNNQIEFSEVGVVKEGKGKIHVK</sequence>
<keyword evidence="3" id="KW-0418">Kinase</keyword>
<dbReference type="FunFam" id="3.90.650.10:FF:000004">
    <property type="entry name" value="Selenide, water dikinase"/>
    <property type="match status" value="1"/>
</dbReference>
<dbReference type="InterPro" id="IPR036921">
    <property type="entry name" value="PurM-like_N_sf"/>
</dbReference>
<dbReference type="InterPro" id="IPR004536">
    <property type="entry name" value="SPS/SelD"/>
</dbReference>
<evidence type="ECO:0000256" key="5">
    <source>
        <dbReference type="ARBA" id="ARBA00023266"/>
    </source>
</evidence>
<evidence type="ECO:0000259" key="6">
    <source>
        <dbReference type="Pfam" id="PF00586"/>
    </source>
</evidence>
<evidence type="ECO:0000256" key="3">
    <source>
        <dbReference type="ARBA" id="ARBA00022777"/>
    </source>
</evidence>
<dbReference type="AlphaFoldDB" id="A0A238YY17"/>
<evidence type="ECO:0000259" key="7">
    <source>
        <dbReference type="Pfam" id="PF02769"/>
    </source>
</evidence>
<accession>A0A238YY17</accession>
<evidence type="ECO:0000313" key="8">
    <source>
        <dbReference type="EMBL" id="SNR75977.1"/>
    </source>
</evidence>
<dbReference type="EMBL" id="FZOB01000005">
    <property type="protein sequence ID" value="SNR75977.1"/>
    <property type="molecule type" value="Genomic_DNA"/>
</dbReference>
<dbReference type="NCBIfam" id="TIGR00476">
    <property type="entry name" value="selD"/>
    <property type="match status" value="1"/>
</dbReference>
<keyword evidence="1" id="KW-0808">Transferase</keyword>
<dbReference type="GO" id="GO:0016260">
    <property type="term" value="P:selenocysteine biosynthetic process"/>
    <property type="evidence" value="ECO:0007669"/>
    <property type="project" value="TreeGrafter"/>
</dbReference>
<dbReference type="PANTHER" id="PTHR10256">
    <property type="entry name" value="SELENIDE, WATER DIKINASE"/>
    <property type="match status" value="1"/>
</dbReference>
<dbReference type="GO" id="GO:0005524">
    <property type="term" value="F:ATP binding"/>
    <property type="evidence" value="ECO:0007669"/>
    <property type="project" value="UniProtKB-KW"/>
</dbReference>
<dbReference type="InterPro" id="IPR010918">
    <property type="entry name" value="PurM-like_C_dom"/>
</dbReference>
<keyword evidence="4" id="KW-0067">ATP-binding</keyword>
<organism evidence="8 9">
    <name type="scientific">Desulfurobacterium atlanticum</name>
    <dbReference type="NCBI Taxonomy" id="240169"/>
    <lineage>
        <taxon>Bacteria</taxon>
        <taxon>Pseudomonadati</taxon>
        <taxon>Aquificota</taxon>
        <taxon>Aquificia</taxon>
        <taxon>Desulfurobacteriales</taxon>
        <taxon>Desulfurobacteriaceae</taxon>
        <taxon>Desulfurobacterium</taxon>
    </lineage>
</organism>